<keyword evidence="3" id="KW-1185">Reference proteome</keyword>
<dbReference type="CDD" id="cd04301">
    <property type="entry name" value="NAT_SF"/>
    <property type="match status" value="1"/>
</dbReference>
<dbReference type="Proteomes" id="UP001234343">
    <property type="component" value="Unassembled WGS sequence"/>
</dbReference>
<dbReference type="InterPro" id="IPR000182">
    <property type="entry name" value="GNAT_dom"/>
</dbReference>
<dbReference type="RefSeq" id="WP_289367265.1">
    <property type="nucleotide sequence ID" value="NZ_JAUCBP010000014.1"/>
</dbReference>
<dbReference type="PROSITE" id="PS51186">
    <property type="entry name" value="GNAT"/>
    <property type="match status" value="1"/>
</dbReference>
<dbReference type="EC" id="2.3.1.-" evidence="2"/>
<dbReference type="GO" id="GO:0016746">
    <property type="term" value="F:acyltransferase activity"/>
    <property type="evidence" value="ECO:0007669"/>
    <property type="project" value="UniProtKB-KW"/>
</dbReference>
<dbReference type="InterPro" id="IPR016181">
    <property type="entry name" value="Acyl_CoA_acyltransferase"/>
</dbReference>
<dbReference type="EMBL" id="JAUCBP010000014">
    <property type="protein sequence ID" value="MDM7862327.1"/>
    <property type="molecule type" value="Genomic_DNA"/>
</dbReference>
<dbReference type="Pfam" id="PF13673">
    <property type="entry name" value="Acetyltransf_10"/>
    <property type="match status" value="1"/>
</dbReference>
<dbReference type="Gene3D" id="3.40.630.30">
    <property type="match status" value="1"/>
</dbReference>
<gene>
    <name evidence="2" type="ORF">QTP81_17095</name>
</gene>
<dbReference type="SUPFAM" id="SSF55729">
    <property type="entry name" value="Acyl-CoA N-acyltransferases (Nat)"/>
    <property type="match status" value="1"/>
</dbReference>
<organism evidence="2 3">
    <name type="scientific">Alteromonas arenosi</name>
    <dbReference type="NCBI Taxonomy" id="3055817"/>
    <lineage>
        <taxon>Bacteria</taxon>
        <taxon>Pseudomonadati</taxon>
        <taxon>Pseudomonadota</taxon>
        <taxon>Gammaproteobacteria</taxon>
        <taxon>Alteromonadales</taxon>
        <taxon>Alteromonadaceae</taxon>
        <taxon>Alteromonas/Salinimonas group</taxon>
        <taxon>Alteromonas</taxon>
    </lineage>
</organism>
<keyword evidence="2" id="KW-0808">Transferase</keyword>
<dbReference type="PANTHER" id="PTHR43233">
    <property type="entry name" value="FAMILY N-ACETYLTRANSFERASE, PUTATIVE (AFU_ORTHOLOGUE AFUA_6G03350)-RELATED"/>
    <property type="match status" value="1"/>
</dbReference>
<feature type="domain" description="N-acetyltransferase" evidence="1">
    <location>
        <begin position="5"/>
        <end position="134"/>
    </location>
</feature>
<evidence type="ECO:0000259" key="1">
    <source>
        <dbReference type="PROSITE" id="PS51186"/>
    </source>
</evidence>
<evidence type="ECO:0000313" key="2">
    <source>
        <dbReference type="EMBL" id="MDM7862327.1"/>
    </source>
</evidence>
<dbReference type="PANTHER" id="PTHR43233:SF1">
    <property type="entry name" value="FAMILY N-ACETYLTRANSFERASE, PUTATIVE (AFU_ORTHOLOGUE AFUA_6G03350)-RELATED"/>
    <property type="match status" value="1"/>
</dbReference>
<protein>
    <submittedName>
        <fullName evidence="2">GNAT family N-acetyltransferase</fullName>
        <ecNumber evidence="2">2.3.1.-</ecNumber>
    </submittedName>
</protein>
<name>A0ABT7T1L3_9ALTE</name>
<dbReference type="InterPro" id="IPR053144">
    <property type="entry name" value="Acetyltransferase_Butenolide"/>
</dbReference>
<evidence type="ECO:0000313" key="3">
    <source>
        <dbReference type="Proteomes" id="UP001234343"/>
    </source>
</evidence>
<proteinExistence type="predicted"/>
<accession>A0ABT7T1L3</accession>
<keyword evidence="2" id="KW-0012">Acyltransferase</keyword>
<comment type="caution">
    <text evidence="2">The sequence shown here is derived from an EMBL/GenBank/DDBJ whole genome shotgun (WGS) entry which is preliminary data.</text>
</comment>
<sequence length="134" mass="14823">MAKTIEYRVNAPVSVDQFHDVLNASTLGERRPVEDSVCLQGMLANANLIISAWQGATLVGIARSVSDNYYACYLSDLAVSEHAQQQGIGKQLIALTLKQLQPTCKLILIAAPKANEYYRKLGFEHNDRCWVTTP</sequence>
<reference evidence="2 3" key="1">
    <citation type="submission" date="2023-06" db="EMBL/GenBank/DDBJ databases">
        <title>Alteromonas sp. ASW11-36 isolated from intertidal sand.</title>
        <authorList>
            <person name="Li Y."/>
        </authorList>
    </citation>
    <scope>NUCLEOTIDE SEQUENCE [LARGE SCALE GENOMIC DNA]</scope>
    <source>
        <strain evidence="2 3">ASW11-36</strain>
    </source>
</reference>